<protein>
    <recommendedName>
        <fullName evidence="1">Helix-turn-helix domain-containing protein</fullName>
    </recommendedName>
</protein>
<gene>
    <name evidence="2" type="ORF">MAE02_67760</name>
</gene>
<dbReference type="GO" id="GO:0003677">
    <property type="term" value="F:DNA binding"/>
    <property type="evidence" value="ECO:0007669"/>
    <property type="project" value="InterPro"/>
</dbReference>
<dbReference type="Proteomes" id="UP000321085">
    <property type="component" value="Unassembled WGS sequence"/>
</dbReference>
<dbReference type="InterPro" id="IPR041657">
    <property type="entry name" value="HTH_17"/>
</dbReference>
<reference evidence="2 3" key="1">
    <citation type="submission" date="2019-07" db="EMBL/GenBank/DDBJ databases">
        <title>Whole genome shotgun sequence of Microvirga aerophila NBRC 106136.</title>
        <authorList>
            <person name="Hosoyama A."/>
            <person name="Uohara A."/>
            <person name="Ohji S."/>
            <person name="Ichikawa N."/>
        </authorList>
    </citation>
    <scope>NUCLEOTIDE SEQUENCE [LARGE SCALE GENOMIC DNA]</scope>
    <source>
        <strain evidence="2 3">NBRC 106136</strain>
    </source>
</reference>
<sequence length="73" mass="8175">MTRDNRTLVRLDARLALSIEEIGAPLGLSRWTIEEEISSGRLQGRKVGRRTVVLRADLEAYLDRSPKTGVVRG</sequence>
<evidence type="ECO:0000259" key="1">
    <source>
        <dbReference type="Pfam" id="PF12728"/>
    </source>
</evidence>
<accession>A0A512C4I0</accession>
<dbReference type="Pfam" id="PF12728">
    <property type="entry name" value="HTH_17"/>
    <property type="match status" value="1"/>
</dbReference>
<dbReference type="NCBIfam" id="TIGR01764">
    <property type="entry name" value="excise"/>
    <property type="match status" value="1"/>
</dbReference>
<dbReference type="RefSeq" id="WP_114189452.1">
    <property type="nucleotide sequence ID" value="NZ_BJYU01000317.1"/>
</dbReference>
<dbReference type="InterPro" id="IPR010093">
    <property type="entry name" value="SinI_DNA-bd"/>
</dbReference>
<proteinExistence type="predicted"/>
<comment type="caution">
    <text evidence="2">The sequence shown here is derived from an EMBL/GenBank/DDBJ whole genome shotgun (WGS) entry which is preliminary data.</text>
</comment>
<evidence type="ECO:0000313" key="3">
    <source>
        <dbReference type="Proteomes" id="UP000321085"/>
    </source>
</evidence>
<dbReference type="EMBL" id="BJYU01000317">
    <property type="protein sequence ID" value="GEO19080.1"/>
    <property type="molecule type" value="Genomic_DNA"/>
</dbReference>
<dbReference type="AlphaFoldDB" id="A0A512C4I0"/>
<keyword evidence="3" id="KW-1185">Reference proteome</keyword>
<organism evidence="2 3">
    <name type="scientific">Microvirga aerophila</name>
    <dbReference type="NCBI Taxonomy" id="670291"/>
    <lineage>
        <taxon>Bacteria</taxon>
        <taxon>Pseudomonadati</taxon>
        <taxon>Pseudomonadota</taxon>
        <taxon>Alphaproteobacteria</taxon>
        <taxon>Hyphomicrobiales</taxon>
        <taxon>Methylobacteriaceae</taxon>
        <taxon>Microvirga</taxon>
    </lineage>
</organism>
<dbReference type="OrthoDB" id="8455293at2"/>
<name>A0A512C4I0_9HYPH</name>
<evidence type="ECO:0000313" key="2">
    <source>
        <dbReference type="EMBL" id="GEO19080.1"/>
    </source>
</evidence>
<feature type="domain" description="Helix-turn-helix" evidence="1">
    <location>
        <begin position="17"/>
        <end position="64"/>
    </location>
</feature>